<dbReference type="PANTHER" id="PTHR44103">
    <property type="entry name" value="PROPROTEIN CONVERTASE P"/>
    <property type="match status" value="1"/>
</dbReference>
<comment type="caution">
    <text evidence="5">The sequence shown here is derived from an EMBL/GenBank/DDBJ whole genome shotgun (WGS) entry which is preliminary data.</text>
</comment>
<dbReference type="Pfam" id="PF13517">
    <property type="entry name" value="FG-GAP_3"/>
    <property type="match status" value="1"/>
</dbReference>
<keyword evidence="6" id="KW-1185">Reference proteome</keyword>
<keyword evidence="1 2" id="KW-0732">Signal</keyword>
<evidence type="ECO:0000256" key="2">
    <source>
        <dbReference type="SAM" id="SignalP"/>
    </source>
</evidence>
<evidence type="ECO:0000256" key="1">
    <source>
        <dbReference type="ARBA" id="ARBA00022729"/>
    </source>
</evidence>
<accession>A0ABP8XWD9</accession>
<name>A0ABP8XWD9_9MICO</name>
<dbReference type="Gene3D" id="1.10.101.10">
    <property type="entry name" value="PGBD-like superfamily/PGBD"/>
    <property type="match status" value="1"/>
</dbReference>
<feature type="chain" id="PRO_5045042633" description="Peptidoglycan binding-like domain-containing protein" evidence="2">
    <location>
        <begin position="39"/>
        <end position="587"/>
    </location>
</feature>
<evidence type="ECO:0000313" key="6">
    <source>
        <dbReference type="Proteomes" id="UP001500556"/>
    </source>
</evidence>
<protein>
    <recommendedName>
        <fullName evidence="7">Peptidoglycan binding-like domain-containing protein</fullName>
    </recommendedName>
</protein>
<dbReference type="Gene3D" id="2.115.10.10">
    <property type="entry name" value="Tachylectin 2"/>
    <property type="match status" value="1"/>
</dbReference>
<organism evidence="5 6">
    <name type="scientific">Pedococcus ginsenosidimutans</name>
    <dbReference type="NCBI Taxonomy" id="490570"/>
    <lineage>
        <taxon>Bacteria</taxon>
        <taxon>Bacillati</taxon>
        <taxon>Actinomycetota</taxon>
        <taxon>Actinomycetes</taxon>
        <taxon>Micrococcales</taxon>
        <taxon>Intrasporangiaceae</taxon>
        <taxon>Pedococcus</taxon>
    </lineage>
</organism>
<dbReference type="PANTHER" id="PTHR44103:SF1">
    <property type="entry name" value="PROPROTEIN CONVERTASE P"/>
    <property type="match status" value="1"/>
</dbReference>
<dbReference type="EMBL" id="BAABLO010000004">
    <property type="protein sequence ID" value="GAA4716700.1"/>
    <property type="molecule type" value="Genomic_DNA"/>
</dbReference>
<dbReference type="Pfam" id="PF01471">
    <property type="entry name" value="PG_binding_1"/>
    <property type="match status" value="1"/>
</dbReference>
<gene>
    <name evidence="5" type="ORF">GCM10025782_12130</name>
</gene>
<evidence type="ECO:0000259" key="3">
    <source>
        <dbReference type="Pfam" id="PF01471"/>
    </source>
</evidence>
<evidence type="ECO:0000259" key="4">
    <source>
        <dbReference type="Pfam" id="PF26571"/>
    </source>
</evidence>
<evidence type="ECO:0008006" key="7">
    <source>
        <dbReference type="Google" id="ProtNLM"/>
    </source>
</evidence>
<reference evidence="6" key="1">
    <citation type="journal article" date="2019" name="Int. J. Syst. Evol. Microbiol.">
        <title>The Global Catalogue of Microorganisms (GCM) 10K type strain sequencing project: providing services to taxonomists for standard genome sequencing and annotation.</title>
        <authorList>
            <consortium name="The Broad Institute Genomics Platform"/>
            <consortium name="The Broad Institute Genome Sequencing Center for Infectious Disease"/>
            <person name="Wu L."/>
            <person name="Ma J."/>
        </authorList>
    </citation>
    <scope>NUCLEOTIDE SEQUENCE [LARGE SCALE GENOMIC DNA]</scope>
    <source>
        <strain evidence="6">JCM 18961</strain>
    </source>
</reference>
<dbReference type="InterPro" id="IPR013517">
    <property type="entry name" value="FG-GAP"/>
</dbReference>
<dbReference type="InterPro" id="IPR058593">
    <property type="entry name" value="ARB_07466-like_C"/>
</dbReference>
<feature type="domain" description="Peptidoglycan binding-like" evidence="3">
    <location>
        <begin position="288"/>
        <end position="324"/>
    </location>
</feature>
<feature type="domain" description="ARB-07466-like C-terminal" evidence="4">
    <location>
        <begin position="66"/>
        <end position="176"/>
    </location>
</feature>
<sequence>MTTSRRLRPRLVRAAASTVLLAVAVVAALAATGPSASAATPVPPTPTGLPAGIEALSSYVGANSCDAKAKPGTVALGSLLVRTYPGTTYGSARACGSDSLATSEHYDGRAVDWMASVRNTTQKAQANAALTWMLATDRSGNTYAMARRLGVMYLIWNNKTWSAYRPQDGWTEYQGCLSSAKASTSYDTACHRNHVHISLSWSGAMQRSSYWSKKVASPEWGPCRSWALNWASPRSSANLTRCQVPPPVKAVPSASSLGKQLVSFSGMYLRSGSTGPAVQAVQSAIGSTASGSFGSTTQSALTAWQKRQGVTATGVTDAATWRALVRPYAAPPVSLGLDAAIDSDLVSLSAARGAVLHDSPADTTGRSLGGSWGSVTDVVTPGDFTGDAVADLVTRTAGGDLFLLPGTGNAAFGAPVRIGSGWGIFDTVVSPGDFTGDGRPDVVARRKDGTLWLYRGTSKGLAATETRIATGWQVFDRVFSPGDVTGDARPDLLARRRSDGTLWLYAGNGKGGWSVYSRQVGTGWQPFVTLTGAGDLNRDGLSDVLALNSSGAWMSYYGNGKGGWLPGSGAQVGRAGWPTDATYVGAR</sequence>
<dbReference type="RefSeq" id="WP_345501865.1">
    <property type="nucleotide sequence ID" value="NZ_BAABLO010000004.1"/>
</dbReference>
<dbReference type="SUPFAM" id="SSF69318">
    <property type="entry name" value="Integrin alpha N-terminal domain"/>
    <property type="match status" value="1"/>
</dbReference>
<feature type="signal peptide" evidence="2">
    <location>
        <begin position="1"/>
        <end position="38"/>
    </location>
</feature>
<evidence type="ECO:0000313" key="5">
    <source>
        <dbReference type="EMBL" id="GAA4716700.1"/>
    </source>
</evidence>
<dbReference type="InterPro" id="IPR002477">
    <property type="entry name" value="Peptidoglycan-bd-like"/>
</dbReference>
<dbReference type="SUPFAM" id="SSF47090">
    <property type="entry name" value="PGBD-like"/>
    <property type="match status" value="1"/>
</dbReference>
<proteinExistence type="predicted"/>
<dbReference type="InterPro" id="IPR036365">
    <property type="entry name" value="PGBD-like_sf"/>
</dbReference>
<dbReference type="Pfam" id="PF26571">
    <property type="entry name" value="VldE"/>
    <property type="match status" value="1"/>
</dbReference>
<dbReference type="InterPro" id="IPR028994">
    <property type="entry name" value="Integrin_alpha_N"/>
</dbReference>
<dbReference type="InterPro" id="IPR036366">
    <property type="entry name" value="PGBDSf"/>
</dbReference>
<dbReference type="Proteomes" id="UP001500556">
    <property type="component" value="Unassembled WGS sequence"/>
</dbReference>